<dbReference type="AlphaFoldDB" id="A0AAN9KZC3"/>
<organism evidence="1 2">
    <name type="scientific">Canavalia gladiata</name>
    <name type="common">Sword bean</name>
    <name type="synonym">Dolichos gladiatus</name>
    <dbReference type="NCBI Taxonomy" id="3824"/>
    <lineage>
        <taxon>Eukaryota</taxon>
        <taxon>Viridiplantae</taxon>
        <taxon>Streptophyta</taxon>
        <taxon>Embryophyta</taxon>
        <taxon>Tracheophyta</taxon>
        <taxon>Spermatophyta</taxon>
        <taxon>Magnoliopsida</taxon>
        <taxon>eudicotyledons</taxon>
        <taxon>Gunneridae</taxon>
        <taxon>Pentapetalae</taxon>
        <taxon>rosids</taxon>
        <taxon>fabids</taxon>
        <taxon>Fabales</taxon>
        <taxon>Fabaceae</taxon>
        <taxon>Papilionoideae</taxon>
        <taxon>50 kb inversion clade</taxon>
        <taxon>NPAAA clade</taxon>
        <taxon>indigoferoid/millettioid clade</taxon>
        <taxon>Phaseoleae</taxon>
        <taxon>Canavalia</taxon>
    </lineage>
</organism>
<dbReference type="Proteomes" id="UP001367508">
    <property type="component" value="Unassembled WGS sequence"/>
</dbReference>
<evidence type="ECO:0000313" key="1">
    <source>
        <dbReference type="EMBL" id="KAK7324714.1"/>
    </source>
</evidence>
<keyword evidence="2" id="KW-1185">Reference proteome</keyword>
<name>A0AAN9KZC3_CANGL</name>
<protein>
    <submittedName>
        <fullName evidence="1">Uncharacterized protein</fullName>
    </submittedName>
</protein>
<gene>
    <name evidence="1" type="ORF">VNO77_28504</name>
</gene>
<dbReference type="EMBL" id="JAYMYQ010000006">
    <property type="protein sequence ID" value="KAK7324714.1"/>
    <property type="molecule type" value="Genomic_DNA"/>
</dbReference>
<comment type="caution">
    <text evidence="1">The sequence shown here is derived from an EMBL/GenBank/DDBJ whole genome shotgun (WGS) entry which is preliminary data.</text>
</comment>
<reference evidence="1 2" key="1">
    <citation type="submission" date="2024-01" db="EMBL/GenBank/DDBJ databases">
        <title>The genomes of 5 underutilized Papilionoideae crops provide insights into root nodulation and disease resistanc.</title>
        <authorList>
            <person name="Jiang F."/>
        </authorList>
    </citation>
    <scope>NUCLEOTIDE SEQUENCE [LARGE SCALE GENOMIC DNA]</scope>
    <source>
        <strain evidence="1">LVBAO_FW01</strain>
        <tissue evidence="1">Leaves</tissue>
    </source>
</reference>
<accession>A0AAN9KZC3</accession>
<evidence type="ECO:0000313" key="2">
    <source>
        <dbReference type="Proteomes" id="UP001367508"/>
    </source>
</evidence>
<sequence length="71" mass="8339">MKEYCSEKRQRIGEAAAYVQVLLLHYDLMSCHCPCKEFQFCLANKAEKEEKNKGVVKLMNDEEQDHELKIC</sequence>
<proteinExistence type="predicted"/>